<protein>
    <submittedName>
        <fullName evidence="3">Uncharacterized protein</fullName>
    </submittedName>
</protein>
<feature type="chain" id="PRO_5046502673" evidence="2">
    <location>
        <begin position="18"/>
        <end position="151"/>
    </location>
</feature>
<dbReference type="Proteomes" id="UP001217089">
    <property type="component" value="Unassembled WGS sequence"/>
</dbReference>
<evidence type="ECO:0000256" key="2">
    <source>
        <dbReference type="SAM" id="SignalP"/>
    </source>
</evidence>
<dbReference type="SUPFAM" id="SSF56349">
    <property type="entry name" value="DNA breaking-rejoining enzymes"/>
    <property type="match status" value="1"/>
</dbReference>
<keyword evidence="2" id="KW-0732">Signal</keyword>
<dbReference type="Gene3D" id="1.10.443.10">
    <property type="entry name" value="Intergrase catalytic core"/>
    <property type="match status" value="1"/>
</dbReference>
<evidence type="ECO:0000313" key="4">
    <source>
        <dbReference type="Proteomes" id="UP001217089"/>
    </source>
</evidence>
<dbReference type="InterPro" id="IPR013762">
    <property type="entry name" value="Integrase-like_cat_sf"/>
</dbReference>
<proteinExistence type="predicted"/>
<name>A0ABQ9EJU0_TEGGR</name>
<evidence type="ECO:0000256" key="1">
    <source>
        <dbReference type="ARBA" id="ARBA00023172"/>
    </source>
</evidence>
<comment type="caution">
    <text evidence="3">The sequence shown here is derived from an EMBL/GenBank/DDBJ whole genome shotgun (WGS) entry which is preliminary data.</text>
</comment>
<gene>
    <name evidence="3" type="ORF">KUTeg_016083</name>
</gene>
<evidence type="ECO:0000313" key="3">
    <source>
        <dbReference type="EMBL" id="KAJ8305538.1"/>
    </source>
</evidence>
<organism evidence="3 4">
    <name type="scientific">Tegillarca granosa</name>
    <name type="common">Malaysian cockle</name>
    <name type="synonym">Anadara granosa</name>
    <dbReference type="NCBI Taxonomy" id="220873"/>
    <lineage>
        <taxon>Eukaryota</taxon>
        <taxon>Metazoa</taxon>
        <taxon>Spiralia</taxon>
        <taxon>Lophotrochozoa</taxon>
        <taxon>Mollusca</taxon>
        <taxon>Bivalvia</taxon>
        <taxon>Autobranchia</taxon>
        <taxon>Pteriomorphia</taxon>
        <taxon>Arcoida</taxon>
        <taxon>Arcoidea</taxon>
        <taxon>Arcidae</taxon>
        <taxon>Tegillarca</taxon>
    </lineage>
</organism>
<feature type="signal peptide" evidence="2">
    <location>
        <begin position="1"/>
        <end position="17"/>
    </location>
</feature>
<dbReference type="InterPro" id="IPR011010">
    <property type="entry name" value="DNA_brk_join_enz"/>
</dbReference>
<reference evidence="3 4" key="1">
    <citation type="submission" date="2022-12" db="EMBL/GenBank/DDBJ databases">
        <title>Chromosome-level genome of Tegillarca granosa.</title>
        <authorList>
            <person name="Kim J."/>
        </authorList>
    </citation>
    <scope>NUCLEOTIDE SEQUENCE [LARGE SCALE GENOMIC DNA]</scope>
    <source>
        <strain evidence="3">Teg-2019</strain>
        <tissue evidence="3">Adductor muscle</tissue>
    </source>
</reference>
<dbReference type="EMBL" id="JARBDR010000813">
    <property type="protein sequence ID" value="KAJ8305538.1"/>
    <property type="molecule type" value="Genomic_DNA"/>
</dbReference>
<sequence length="151" mass="17154">MILLAFCVFCRFDEISSLKCSDVSVHDSYLCLKINPCPYNMFLKYVSLTGLVFDSDQFLFKPVYRSKSKCNLIHKTSLQVILQLGNLSLRGLDLGLHSLRSGGATTSVNLNINNRCWKRHWRWKTDSSKGGYIVDSVDKRLQVSRVLGVVC</sequence>
<keyword evidence="4" id="KW-1185">Reference proteome</keyword>
<accession>A0ABQ9EJU0</accession>
<keyword evidence="1" id="KW-0233">DNA recombination</keyword>